<gene>
    <name evidence="2" type="ORF">DFQ05_2126</name>
</gene>
<accession>A0A4R1KPC0</accession>
<feature type="transmembrane region" description="Helical" evidence="1">
    <location>
        <begin position="32"/>
        <end position="49"/>
    </location>
</feature>
<dbReference type="OrthoDB" id="677174at2"/>
<dbReference type="AlphaFoldDB" id="A0A4R1KPC0"/>
<evidence type="ECO:0008006" key="4">
    <source>
        <dbReference type="Google" id="ProtNLM"/>
    </source>
</evidence>
<evidence type="ECO:0000313" key="3">
    <source>
        <dbReference type="Proteomes" id="UP000295714"/>
    </source>
</evidence>
<protein>
    <recommendedName>
        <fullName evidence="4">Inner membrane protein</fullName>
    </recommendedName>
</protein>
<evidence type="ECO:0000256" key="1">
    <source>
        <dbReference type="SAM" id="Phobius"/>
    </source>
</evidence>
<proteinExistence type="predicted"/>
<feature type="transmembrane region" description="Helical" evidence="1">
    <location>
        <begin position="6"/>
        <end position="25"/>
    </location>
</feature>
<dbReference type="Proteomes" id="UP000295714">
    <property type="component" value="Unassembled WGS sequence"/>
</dbReference>
<keyword evidence="1" id="KW-0812">Transmembrane</keyword>
<reference evidence="2 3" key="1">
    <citation type="journal article" date="2015" name="Stand. Genomic Sci.">
        <title>Genomic Encyclopedia of Bacterial and Archaeal Type Strains, Phase III: the genomes of soil and plant-associated and newly described type strains.</title>
        <authorList>
            <person name="Whitman W.B."/>
            <person name="Woyke T."/>
            <person name="Klenk H.P."/>
            <person name="Zhou Y."/>
            <person name="Lilburn T.G."/>
            <person name="Beck B.J."/>
            <person name="De Vos P."/>
            <person name="Vandamme P."/>
            <person name="Eisen J.A."/>
            <person name="Garrity G."/>
            <person name="Hugenholtz P."/>
            <person name="Kyrpides N.C."/>
        </authorList>
    </citation>
    <scope>NUCLEOTIDE SEQUENCE [LARGE SCALE GENOMIC DNA]</scope>
    <source>
        <strain evidence="2 3">CECT 8445</strain>
    </source>
</reference>
<comment type="caution">
    <text evidence="2">The sequence shown here is derived from an EMBL/GenBank/DDBJ whole genome shotgun (WGS) entry which is preliminary data.</text>
</comment>
<organism evidence="2 3">
    <name type="scientific">Winogradskyella wandonensis</name>
    <dbReference type="NCBI Taxonomy" id="1442586"/>
    <lineage>
        <taxon>Bacteria</taxon>
        <taxon>Pseudomonadati</taxon>
        <taxon>Bacteroidota</taxon>
        <taxon>Flavobacteriia</taxon>
        <taxon>Flavobacteriales</taxon>
        <taxon>Flavobacteriaceae</taxon>
        <taxon>Winogradskyella</taxon>
    </lineage>
</organism>
<sequence>MELFGITGTEYIGYLASFMVLMSFTMKNVKKLRMVNISGCVLFIIYGFLMPTLRVGLPIIIANAAILVVNVYYLLKPSEQ</sequence>
<feature type="transmembrane region" description="Helical" evidence="1">
    <location>
        <begin position="55"/>
        <end position="75"/>
    </location>
</feature>
<evidence type="ECO:0000313" key="2">
    <source>
        <dbReference type="EMBL" id="TCK66842.1"/>
    </source>
</evidence>
<keyword evidence="1" id="KW-0472">Membrane</keyword>
<name>A0A4R1KPC0_9FLAO</name>
<dbReference type="EMBL" id="SMGI01000003">
    <property type="protein sequence ID" value="TCK66842.1"/>
    <property type="molecule type" value="Genomic_DNA"/>
</dbReference>
<dbReference type="RefSeq" id="WP_132705352.1">
    <property type="nucleotide sequence ID" value="NZ_SMGI01000003.1"/>
</dbReference>
<keyword evidence="1" id="KW-1133">Transmembrane helix</keyword>
<keyword evidence="3" id="KW-1185">Reference proteome</keyword>